<sequence>MKKILILSITLLFIAGFSSCTKEEIETYSGKDNIYFSPAVVSYISLNGAKVLTDSIGLSFSLDNPTITGRLFKIPIAVQGKASNVDREVKVSIDPSSTAIKGTHFTIPDKIIIPAGKVVDTIRVQVIRTPDMKKSTFSLVFNLEENEFFKTEMKTRVTNALTKKTMSFISFELTIDDFLSQPKGWIVGFFGTFSAKKFFMMCDLMHLDPVIFNSSPGAVGLSIPEVQYYQSFMKRYLVEQKAAGNTIYEENGTEMLFP</sequence>
<gene>
    <name evidence="2" type="ORF">GJU42_10365</name>
    <name evidence="3" type="ORF">SAMN06265349_103376</name>
</gene>
<proteinExistence type="predicted"/>
<protein>
    <submittedName>
        <fullName evidence="2">DUF4843 domain-containing protein</fullName>
    </submittedName>
</protein>
<dbReference type="PROSITE" id="PS51257">
    <property type="entry name" value="PROKAR_LIPOPROTEIN"/>
    <property type="match status" value="1"/>
</dbReference>
<evidence type="ECO:0000313" key="3">
    <source>
        <dbReference type="EMBL" id="SMO72699.1"/>
    </source>
</evidence>
<reference evidence="3 4" key="1">
    <citation type="submission" date="2017-05" db="EMBL/GenBank/DDBJ databases">
        <authorList>
            <person name="Varghese N."/>
            <person name="Submissions S."/>
        </authorList>
    </citation>
    <scope>NUCLEOTIDE SEQUENCE [LARGE SCALE GENOMIC DNA]</scope>
    <source>
        <strain evidence="3 4">DSM 19382</strain>
    </source>
</reference>
<organism evidence="3 4">
    <name type="scientific">Flavobacterium resistens</name>
    <dbReference type="NCBI Taxonomy" id="443612"/>
    <lineage>
        <taxon>Bacteria</taxon>
        <taxon>Pseudomonadati</taxon>
        <taxon>Bacteroidota</taxon>
        <taxon>Flavobacteriia</taxon>
        <taxon>Flavobacteriales</taxon>
        <taxon>Flavobacteriaceae</taxon>
        <taxon>Flavobacterium</taxon>
    </lineage>
</organism>
<dbReference type="Pfam" id="PF16132">
    <property type="entry name" value="DUF4843"/>
    <property type="match status" value="1"/>
</dbReference>
<dbReference type="EMBL" id="FXTA01000003">
    <property type="protein sequence ID" value="SMO72699.1"/>
    <property type="molecule type" value="Genomic_DNA"/>
</dbReference>
<accession>A0A521DLV3</accession>
<keyword evidence="5" id="KW-1185">Reference proteome</keyword>
<feature type="chain" id="PRO_5043205792" evidence="1">
    <location>
        <begin position="23"/>
        <end position="258"/>
    </location>
</feature>
<name>A0A521DLV3_9FLAO</name>
<dbReference type="InterPro" id="IPR032299">
    <property type="entry name" value="DUF4843"/>
</dbReference>
<evidence type="ECO:0000313" key="2">
    <source>
        <dbReference type="EMBL" id="MRX68361.1"/>
    </source>
</evidence>
<dbReference type="Proteomes" id="UP000468990">
    <property type="component" value="Unassembled WGS sequence"/>
</dbReference>
<dbReference type="OrthoDB" id="1096291at2"/>
<reference evidence="2 5" key="2">
    <citation type="submission" date="2019-11" db="EMBL/GenBank/DDBJ databases">
        <title>Flavobacterium resistens genome.</title>
        <authorList>
            <person name="Wilson V.M."/>
            <person name="Newman J.D."/>
        </authorList>
    </citation>
    <scope>NUCLEOTIDE SEQUENCE [LARGE SCALE GENOMIC DNA]</scope>
    <source>
        <strain evidence="2 5">DSM 19382</strain>
    </source>
</reference>
<evidence type="ECO:0000313" key="5">
    <source>
        <dbReference type="Proteomes" id="UP000468990"/>
    </source>
</evidence>
<dbReference type="AlphaFoldDB" id="A0A521DLV3"/>
<dbReference type="RefSeq" id="WP_142451048.1">
    <property type="nucleotide sequence ID" value="NZ_FXTA01000003.1"/>
</dbReference>
<keyword evidence="1" id="KW-0732">Signal</keyword>
<evidence type="ECO:0000256" key="1">
    <source>
        <dbReference type="SAM" id="SignalP"/>
    </source>
</evidence>
<feature type="signal peptide" evidence="1">
    <location>
        <begin position="1"/>
        <end position="22"/>
    </location>
</feature>
<dbReference type="EMBL" id="WKKG01000004">
    <property type="protein sequence ID" value="MRX68361.1"/>
    <property type="molecule type" value="Genomic_DNA"/>
</dbReference>
<evidence type="ECO:0000313" key="4">
    <source>
        <dbReference type="Proteomes" id="UP000317289"/>
    </source>
</evidence>
<dbReference type="Proteomes" id="UP000317289">
    <property type="component" value="Unassembled WGS sequence"/>
</dbReference>